<dbReference type="InterPro" id="IPR027417">
    <property type="entry name" value="P-loop_NTPase"/>
</dbReference>
<dbReference type="AlphaFoldDB" id="A0A074MQ27"/>
<dbReference type="Gene3D" id="3.40.50.300">
    <property type="entry name" value="P-loop containing nucleotide triphosphate hydrolases"/>
    <property type="match status" value="1"/>
</dbReference>
<sequence length="186" mass="20993">MTGTLDWLAFEDPSVRERIVKTLNQEERNEWRFQWEIQARESQLAPPGDWRSWLILAGRGFGKTRAGAEWVRMIAENNSEARIALVSSSLTEARSVMVEGESGILACCSPERRPTFEASLRRVRFPNGAQAQLFSAAEPESLRGPQFSHGPRASAKRAVHQPRLVIGGRADPKRGRRFARYPAYKS</sequence>
<dbReference type="Proteomes" id="UP000027647">
    <property type="component" value="Unassembled WGS sequence"/>
</dbReference>
<dbReference type="Pfam" id="PF03237">
    <property type="entry name" value="Terminase_6N"/>
    <property type="match status" value="1"/>
</dbReference>
<evidence type="ECO:0000256" key="1">
    <source>
        <dbReference type="SAM" id="MobiDB-lite"/>
    </source>
</evidence>
<dbReference type="EMBL" id="JMIW01000010">
    <property type="protein sequence ID" value="KEO87747.1"/>
    <property type="molecule type" value="Genomic_DNA"/>
</dbReference>
<proteinExistence type="predicted"/>
<protein>
    <submittedName>
        <fullName evidence="2">Uncharacterized protein</fullName>
    </submittedName>
</protein>
<name>A0A074MQ27_ERYLO</name>
<accession>A0A074MQ27</accession>
<evidence type="ECO:0000313" key="2">
    <source>
        <dbReference type="EMBL" id="KEO87747.1"/>
    </source>
</evidence>
<reference evidence="2 3" key="1">
    <citation type="submission" date="2014-04" db="EMBL/GenBank/DDBJ databases">
        <title>A comprehensive comparison of genomes of Erythrobacter spp. strains.</title>
        <authorList>
            <person name="Zheng Q."/>
        </authorList>
    </citation>
    <scope>NUCLEOTIDE SEQUENCE [LARGE SCALE GENOMIC DNA]</scope>
    <source>
        <strain evidence="2 3">DSM 6997</strain>
    </source>
</reference>
<comment type="caution">
    <text evidence="2">The sequence shown here is derived from an EMBL/GenBank/DDBJ whole genome shotgun (WGS) entry which is preliminary data.</text>
</comment>
<feature type="region of interest" description="Disordered" evidence="1">
    <location>
        <begin position="140"/>
        <end position="186"/>
    </location>
</feature>
<dbReference type="OrthoDB" id="4519042at2"/>
<keyword evidence="3" id="KW-1185">Reference proteome</keyword>
<gene>
    <name evidence="2" type="ORF">EH31_06220</name>
</gene>
<organism evidence="2 3">
    <name type="scientific">Erythrobacter longus</name>
    <dbReference type="NCBI Taxonomy" id="1044"/>
    <lineage>
        <taxon>Bacteria</taxon>
        <taxon>Pseudomonadati</taxon>
        <taxon>Pseudomonadota</taxon>
        <taxon>Alphaproteobacteria</taxon>
        <taxon>Sphingomonadales</taxon>
        <taxon>Erythrobacteraceae</taxon>
        <taxon>Erythrobacter/Porphyrobacter group</taxon>
        <taxon>Erythrobacter</taxon>
    </lineage>
</organism>
<dbReference type="eggNOG" id="COG5323">
    <property type="taxonomic scope" value="Bacteria"/>
</dbReference>
<dbReference type="STRING" id="1044.EH31_06220"/>
<evidence type="ECO:0000313" key="3">
    <source>
        <dbReference type="Proteomes" id="UP000027647"/>
    </source>
</evidence>